<keyword evidence="1" id="KW-0347">Helicase</keyword>
<keyword evidence="1" id="KW-0378">Hydrolase</keyword>
<evidence type="ECO:0000313" key="2">
    <source>
        <dbReference type="Proteomes" id="UP001165960"/>
    </source>
</evidence>
<keyword evidence="2" id="KW-1185">Reference proteome</keyword>
<proteinExistence type="predicted"/>
<dbReference type="EMBL" id="QTSX02007244">
    <property type="protein sequence ID" value="KAJ9049339.1"/>
    <property type="molecule type" value="Genomic_DNA"/>
</dbReference>
<gene>
    <name evidence="1" type="primary">DBP8_1</name>
    <name evidence="1" type="ORF">DSO57_1025547</name>
</gene>
<name>A0ACC2RH30_9FUNG</name>
<accession>A0ACC2RH30</accession>
<comment type="caution">
    <text evidence="1">The sequence shown here is derived from an EMBL/GenBank/DDBJ whole genome shotgun (WGS) entry which is preliminary data.</text>
</comment>
<protein>
    <submittedName>
        <fullName evidence="1">RNA helicase</fullName>
        <ecNumber evidence="1">3.6.4.13</ecNumber>
    </submittedName>
</protein>
<dbReference type="Proteomes" id="UP001165960">
    <property type="component" value="Unassembled WGS sequence"/>
</dbReference>
<keyword evidence="1" id="KW-0067">ATP-binding</keyword>
<organism evidence="1 2">
    <name type="scientific">Entomophthora muscae</name>
    <dbReference type="NCBI Taxonomy" id="34485"/>
    <lineage>
        <taxon>Eukaryota</taxon>
        <taxon>Fungi</taxon>
        <taxon>Fungi incertae sedis</taxon>
        <taxon>Zoopagomycota</taxon>
        <taxon>Entomophthoromycotina</taxon>
        <taxon>Entomophthoromycetes</taxon>
        <taxon>Entomophthorales</taxon>
        <taxon>Entomophthoraceae</taxon>
        <taxon>Entomophthora</taxon>
    </lineage>
</organism>
<reference evidence="1" key="1">
    <citation type="submission" date="2022-04" db="EMBL/GenBank/DDBJ databases">
        <title>Genome of the entomopathogenic fungus Entomophthora muscae.</title>
        <authorList>
            <person name="Elya C."/>
            <person name="Lovett B.R."/>
            <person name="Lee E."/>
            <person name="Macias A.M."/>
            <person name="Hajek A.E."/>
            <person name="De Bivort B.L."/>
            <person name="Kasson M.T."/>
            <person name="De Fine Licht H.H."/>
            <person name="Stajich J.E."/>
        </authorList>
    </citation>
    <scope>NUCLEOTIDE SEQUENCE</scope>
    <source>
        <strain evidence="1">Berkeley</strain>
    </source>
</reference>
<keyword evidence="1" id="KW-0547">Nucleotide-binding</keyword>
<evidence type="ECO:0000313" key="1">
    <source>
        <dbReference type="EMBL" id="KAJ9049339.1"/>
    </source>
</evidence>
<sequence length="545" mass="60058">MRKKKQKKNNPVQPTVNIDIEALSTPPITNKKSNSETKEIVAASISKLIEPNKSFIKADYVASSAPSTDAKEEQYLVSEAKSEGSVSETNSSGLSECESEDETEETAVETEEQPFQSDVTFSQLGLYPWLLEGLKRMAIQTPTEIQAKCIGPILEGRDVVGGAKTGSGKTAAFALPMLQKLAVDPYGVFGLVLTPTRELAFQLAEQFAALGEGINLKYCVVVGGLDMMKQAVDLSHRPHIIIATPGRLADLIRSSPDVIHLKRLSMLVLDEADLMLTPTFAEDLGEIFNVLPEKRQTLLFTATMTESVTQLIQTERPGRPTPFIHLCQSSTLTVKTLKQNYIFIPSYVREAYLVHLLAENAGKSVMIFTARVHTAELLKILLCKMGHQAVALHSNMPQRGRIDAIARFKAAHTTTLVSTDVGSRGLDIPDVQLVINYDLPQDPSNYIHRVGRTARAGRGGSAVSFVTEKDVTLVHDIEERVGSKMEELTISENKVLEILNKVSEAKREAKMIMLDGNFGEKQRIRAKKNGIEKPQTRPQKRKNQA</sequence>
<dbReference type="EC" id="3.6.4.13" evidence="1"/>